<organism evidence="1 2">
    <name type="scientific">Plakobranchus ocellatus</name>
    <dbReference type="NCBI Taxonomy" id="259542"/>
    <lineage>
        <taxon>Eukaryota</taxon>
        <taxon>Metazoa</taxon>
        <taxon>Spiralia</taxon>
        <taxon>Lophotrochozoa</taxon>
        <taxon>Mollusca</taxon>
        <taxon>Gastropoda</taxon>
        <taxon>Heterobranchia</taxon>
        <taxon>Euthyneura</taxon>
        <taxon>Panpulmonata</taxon>
        <taxon>Sacoglossa</taxon>
        <taxon>Placobranchoidea</taxon>
        <taxon>Plakobranchidae</taxon>
        <taxon>Plakobranchus</taxon>
    </lineage>
</organism>
<proteinExistence type="predicted"/>
<dbReference type="EMBL" id="BLXT01002828">
    <property type="protein sequence ID" value="GFN97962.1"/>
    <property type="molecule type" value="Genomic_DNA"/>
</dbReference>
<dbReference type="Proteomes" id="UP000735302">
    <property type="component" value="Unassembled WGS sequence"/>
</dbReference>
<gene>
    <name evidence="1" type="ORF">PoB_002446800</name>
</gene>
<dbReference type="AlphaFoldDB" id="A0AAV3ZU55"/>
<name>A0AAV3ZU55_9GAST</name>
<sequence>MEEKNRTRASTRESIVEQIQGMGEKSNINRANLRRENNPPTSYDFRSLDLNPQQLNAPHGSLTTRQPMPGVWWLELTITYVALYKCAVLGETRVTVFFLSLQFIFLTRFSTASKAAHYWDTE</sequence>
<accession>A0AAV3ZU55</accession>
<keyword evidence="2" id="KW-1185">Reference proteome</keyword>
<evidence type="ECO:0000313" key="2">
    <source>
        <dbReference type="Proteomes" id="UP000735302"/>
    </source>
</evidence>
<protein>
    <submittedName>
        <fullName evidence="1">Uncharacterized protein</fullName>
    </submittedName>
</protein>
<reference evidence="1 2" key="1">
    <citation type="journal article" date="2021" name="Elife">
        <title>Chloroplast acquisition without the gene transfer in kleptoplastic sea slugs, Plakobranchus ocellatus.</title>
        <authorList>
            <person name="Maeda T."/>
            <person name="Takahashi S."/>
            <person name="Yoshida T."/>
            <person name="Shimamura S."/>
            <person name="Takaki Y."/>
            <person name="Nagai Y."/>
            <person name="Toyoda A."/>
            <person name="Suzuki Y."/>
            <person name="Arimoto A."/>
            <person name="Ishii H."/>
            <person name="Satoh N."/>
            <person name="Nishiyama T."/>
            <person name="Hasebe M."/>
            <person name="Maruyama T."/>
            <person name="Minagawa J."/>
            <person name="Obokata J."/>
            <person name="Shigenobu S."/>
        </authorList>
    </citation>
    <scope>NUCLEOTIDE SEQUENCE [LARGE SCALE GENOMIC DNA]</scope>
</reference>
<comment type="caution">
    <text evidence="1">The sequence shown here is derived from an EMBL/GenBank/DDBJ whole genome shotgun (WGS) entry which is preliminary data.</text>
</comment>
<evidence type="ECO:0000313" key="1">
    <source>
        <dbReference type="EMBL" id="GFN97962.1"/>
    </source>
</evidence>